<reference evidence="3 4" key="1">
    <citation type="submission" date="2021-01" db="EMBL/GenBank/DDBJ databases">
        <title>WGS of actinomycetes isolated from Thailand.</title>
        <authorList>
            <person name="Thawai C."/>
        </authorList>
    </citation>
    <scope>NUCLEOTIDE SEQUENCE [LARGE SCALE GENOMIC DNA]</scope>
    <source>
        <strain evidence="3 4">CA1R205</strain>
    </source>
</reference>
<evidence type="ECO:0000256" key="2">
    <source>
        <dbReference type="SAM" id="Phobius"/>
    </source>
</evidence>
<feature type="transmembrane region" description="Helical" evidence="2">
    <location>
        <begin position="111"/>
        <end position="132"/>
    </location>
</feature>
<dbReference type="Pfam" id="PF13803">
    <property type="entry name" value="DUF4184"/>
    <property type="match status" value="1"/>
</dbReference>
<evidence type="ECO:0000256" key="1">
    <source>
        <dbReference type="SAM" id="MobiDB-lite"/>
    </source>
</evidence>
<keyword evidence="2" id="KW-0812">Transmembrane</keyword>
<keyword evidence="4" id="KW-1185">Reference proteome</keyword>
<evidence type="ECO:0000313" key="3">
    <source>
        <dbReference type="EMBL" id="MBL1097851.1"/>
    </source>
</evidence>
<sequence length="298" mass="31322">MPFTLSHAAAVLPLLRPNGRARGPLIASALVAGALAPDVPYFAATVAGGAIRLGDTTHTILGAMTVDVLFAAGLVGIWWLLREPLLMLAPPGHRARAAALLASGRWRSRSLYRLAGPFWASAAVGAATHVLWDSFTHPGRAGVRLFPWLETYAGGFPLYTWMQYGSSAMALVVIAGFLRRALRTIPTPVPVASDTSSPRIPGQTALAVTAIAGTTLVGAVLRCAQKREFLAHAPTHQLLPTALFGAGGGLLAGLLLYALLVHAVWQLRPSHGRVRREPSTSQGSNTREAAGQHPEGPA</sequence>
<dbReference type="Proteomes" id="UP000634229">
    <property type="component" value="Unassembled WGS sequence"/>
</dbReference>
<dbReference type="RefSeq" id="WP_201875267.1">
    <property type="nucleotide sequence ID" value="NZ_JAERRF010000007.1"/>
</dbReference>
<feature type="transmembrane region" description="Helical" evidence="2">
    <location>
        <begin position="161"/>
        <end position="179"/>
    </location>
</feature>
<feature type="region of interest" description="Disordered" evidence="1">
    <location>
        <begin position="271"/>
        <end position="298"/>
    </location>
</feature>
<organism evidence="3 4">
    <name type="scientific">Streptomyces coffeae</name>
    <dbReference type="NCBI Taxonomy" id="621382"/>
    <lineage>
        <taxon>Bacteria</taxon>
        <taxon>Bacillati</taxon>
        <taxon>Actinomycetota</taxon>
        <taxon>Actinomycetes</taxon>
        <taxon>Kitasatosporales</taxon>
        <taxon>Streptomycetaceae</taxon>
        <taxon>Streptomyces</taxon>
    </lineage>
</organism>
<protein>
    <submittedName>
        <fullName evidence="3">DUF4184 family protein</fullName>
    </submittedName>
</protein>
<dbReference type="InterPro" id="IPR025238">
    <property type="entry name" value="DUF4184"/>
</dbReference>
<evidence type="ECO:0000313" key="4">
    <source>
        <dbReference type="Proteomes" id="UP000634229"/>
    </source>
</evidence>
<gene>
    <name evidence="3" type="ORF">JK363_14450</name>
</gene>
<dbReference type="EMBL" id="JAERRF010000007">
    <property type="protein sequence ID" value="MBL1097851.1"/>
    <property type="molecule type" value="Genomic_DNA"/>
</dbReference>
<comment type="caution">
    <text evidence="3">The sequence shown here is derived from an EMBL/GenBank/DDBJ whole genome shotgun (WGS) entry which is preliminary data.</text>
</comment>
<feature type="transmembrane region" description="Helical" evidence="2">
    <location>
        <begin position="241"/>
        <end position="265"/>
    </location>
</feature>
<keyword evidence="2" id="KW-0472">Membrane</keyword>
<accession>A0ABS1NCP7</accession>
<proteinExistence type="predicted"/>
<name>A0ABS1NCP7_9ACTN</name>
<feature type="transmembrane region" description="Helical" evidence="2">
    <location>
        <begin position="200"/>
        <end position="221"/>
    </location>
</feature>
<feature type="transmembrane region" description="Helical" evidence="2">
    <location>
        <begin position="57"/>
        <end position="81"/>
    </location>
</feature>
<keyword evidence="2" id="KW-1133">Transmembrane helix</keyword>